<dbReference type="Gene3D" id="3.40.50.150">
    <property type="entry name" value="Vaccinia Virus protein VP39"/>
    <property type="match status" value="1"/>
</dbReference>
<dbReference type="InterPro" id="IPR029063">
    <property type="entry name" value="SAM-dependent_MTases_sf"/>
</dbReference>
<evidence type="ECO:0000256" key="3">
    <source>
        <dbReference type="ARBA" id="ARBA00022679"/>
    </source>
</evidence>
<evidence type="ECO:0000313" key="9">
    <source>
        <dbReference type="Proteomes" id="UP001194098"/>
    </source>
</evidence>
<dbReference type="SUPFAM" id="SSF53335">
    <property type="entry name" value="S-adenosyl-L-methionine-dependent methyltransferases"/>
    <property type="match status" value="1"/>
</dbReference>
<dbReference type="Pfam" id="PF07669">
    <property type="entry name" value="Eco57I"/>
    <property type="match status" value="1"/>
</dbReference>
<dbReference type="GO" id="GO:0003677">
    <property type="term" value="F:DNA binding"/>
    <property type="evidence" value="ECO:0007669"/>
    <property type="project" value="UniProtKB-KW"/>
</dbReference>
<dbReference type="GO" id="GO:0032259">
    <property type="term" value="P:methylation"/>
    <property type="evidence" value="ECO:0007669"/>
    <property type="project" value="UniProtKB-KW"/>
</dbReference>
<evidence type="ECO:0000259" key="7">
    <source>
        <dbReference type="Pfam" id="PF07669"/>
    </source>
</evidence>
<comment type="caution">
    <text evidence="8">The sequence shown here is derived from an EMBL/GenBank/DDBJ whole genome shotgun (WGS) entry which is preliminary data.</text>
</comment>
<dbReference type="PRINTS" id="PR00507">
    <property type="entry name" value="N12N6MTFRASE"/>
</dbReference>
<dbReference type="GO" id="GO:0009007">
    <property type="term" value="F:site-specific DNA-methyltransferase (adenine-specific) activity"/>
    <property type="evidence" value="ECO:0007669"/>
    <property type="project" value="UniProtKB-EC"/>
</dbReference>
<dbReference type="Proteomes" id="UP001194098">
    <property type="component" value="Unassembled WGS sequence"/>
</dbReference>
<proteinExistence type="predicted"/>
<dbReference type="PANTHER" id="PTHR33841:SF1">
    <property type="entry name" value="DNA METHYLTRANSFERASE A"/>
    <property type="match status" value="1"/>
</dbReference>
<dbReference type="InterPro" id="IPR002052">
    <property type="entry name" value="DNA_methylase_N6_adenine_CS"/>
</dbReference>
<evidence type="ECO:0000256" key="4">
    <source>
        <dbReference type="ARBA" id="ARBA00022691"/>
    </source>
</evidence>
<dbReference type="InterPro" id="IPR011639">
    <property type="entry name" value="MethylTrfase_TaqI-like_dom"/>
</dbReference>
<keyword evidence="2" id="KW-0489">Methyltransferase</keyword>
<protein>
    <recommendedName>
        <fullName evidence="1">site-specific DNA-methyltransferase (adenine-specific)</fullName>
        <ecNumber evidence="1">2.1.1.72</ecNumber>
    </recommendedName>
</protein>
<dbReference type="GO" id="GO:0009307">
    <property type="term" value="P:DNA restriction-modification system"/>
    <property type="evidence" value="ECO:0007669"/>
    <property type="project" value="UniProtKB-KW"/>
</dbReference>
<dbReference type="InterPro" id="IPR007409">
    <property type="entry name" value="Restrct_endonuc_type1_HsdR_N"/>
</dbReference>
<keyword evidence="8" id="KW-0255">Endonuclease</keyword>
<dbReference type="InterPro" id="IPR050953">
    <property type="entry name" value="N4_N6_ade-DNA_methylase"/>
</dbReference>
<keyword evidence="8" id="KW-0540">Nuclease</keyword>
<dbReference type="GO" id="GO:0009035">
    <property type="term" value="F:type I site-specific deoxyribonuclease activity"/>
    <property type="evidence" value="ECO:0007669"/>
    <property type="project" value="UniProtKB-EC"/>
</dbReference>
<dbReference type="PROSITE" id="PS00092">
    <property type="entry name" value="N6_MTASE"/>
    <property type="match status" value="1"/>
</dbReference>
<organism evidence="8 9">
    <name type="scientific">Clostridium beijerinckii</name>
    <name type="common">Clostridium MP</name>
    <dbReference type="NCBI Taxonomy" id="1520"/>
    <lineage>
        <taxon>Bacteria</taxon>
        <taxon>Bacillati</taxon>
        <taxon>Bacillota</taxon>
        <taxon>Clostridia</taxon>
        <taxon>Eubacteriales</taxon>
        <taxon>Clostridiaceae</taxon>
        <taxon>Clostridium</taxon>
    </lineage>
</organism>
<reference evidence="8" key="1">
    <citation type="submission" date="2020-04" db="EMBL/GenBank/DDBJ databases">
        <authorList>
            <person name="Brown S."/>
        </authorList>
    </citation>
    <scope>NUCLEOTIDE SEQUENCE</scope>
    <source>
        <strain evidence="8">DJ015</strain>
    </source>
</reference>
<evidence type="ECO:0000256" key="1">
    <source>
        <dbReference type="ARBA" id="ARBA00011900"/>
    </source>
</evidence>
<dbReference type="GO" id="GO:0005524">
    <property type="term" value="F:ATP binding"/>
    <property type="evidence" value="ECO:0007669"/>
    <property type="project" value="UniProtKB-KW"/>
</dbReference>
<name>A0AAW3W593_CLOBE</name>
<accession>A0AAW3W593</accession>
<feature type="domain" description="Type II methyltransferase M.TaqI-like" evidence="7">
    <location>
        <begin position="440"/>
        <end position="622"/>
    </location>
</feature>
<keyword evidence="3" id="KW-0808">Transferase</keyword>
<keyword evidence="4" id="KW-0949">S-adenosyl-L-methionine</keyword>
<evidence type="ECO:0000256" key="2">
    <source>
        <dbReference type="ARBA" id="ARBA00022603"/>
    </source>
</evidence>
<evidence type="ECO:0000256" key="5">
    <source>
        <dbReference type="ARBA" id="ARBA00047942"/>
    </source>
</evidence>
<dbReference type="PANTHER" id="PTHR33841">
    <property type="entry name" value="DNA METHYLTRANSFERASE YEEA-RELATED"/>
    <property type="match status" value="1"/>
</dbReference>
<evidence type="ECO:0000259" key="6">
    <source>
        <dbReference type="Pfam" id="PF04313"/>
    </source>
</evidence>
<evidence type="ECO:0000313" key="8">
    <source>
        <dbReference type="EMBL" id="MBC2473917.1"/>
    </source>
</evidence>
<dbReference type="EC" id="2.1.1.72" evidence="1"/>
<sequence length="994" mass="116269">MDNFKSMQQLVDKFHRDIDYYKNASMYNEHNCRLEFIDPMLILLGWDVGNTKAKAPQYREVITENYSSESGRPDYSMTLNGVVKFHVEAKKPSVTIEKDNDPAFQVRRYGWSSKLRISVLTNFEYLFIYDTTIPPKSEDNSNVAAIRKYHYTEYIDKFDEIVEILSKDTVYKGDFDNNLDNNNFSIFDKGLQLPIDEYFLKSINGWRVKLGNYLYQNKGYNIEVINDCIQEFINQIIFVRICEDRDLPLYHKLKELVEEETLKSELDKLFKEADKKYNSGLFSGEYIIFDLNNEIIRDIIEELYYPKSPYQFNLINPNILGEIYELFLAEHLIIANDRVLLEPKDKNLNRDIVTTPLEIVRYMVGKTLKEACKNKTPEEILNLRIADIACGSGIFLIETYDWLIRYITEWYVNNNISYLLDNGNGEFKLPFKDKKEVLEKCILGIDIDIHAVEVAKFNLMLKLLEGETEPSLRTVDKVLPDLKQNILYGNSLIDLENINYSQLSDNDKEQIVPFNWNKINSGLLFDIIIGNPPYVTTEDMKNLLNKKEVKTYKDKYTTSKGQYDKYFIFIERAIQKLKTNGHMCYIVPNKFSKIKSGEALRKLLSENKYVKEYIDFGSEQLFKKSNKTVYSSILLLKKAEQKKFNYVEVNNISRWFSNIDKKELIVESNVLGSLPWALTTESEEMELINSMYKNSVPLSKVADIFTGIQTSAERPPIYWFTDKEVIGETDSNFKINKFNKEYIIEKSILRKYFKPVLRAEKNLGTYDVCSTEKYIIFPYDKNGKLYDIDTMKNIFPNTFYYLQDNYNELKPKQIDKSGRRDVPLATEETWYQYGRTQALTAFNNKEKLIVGILSKKPMYIYDINNFLIASGDTAGYCAISHKEGSNYELEYIQAYLTHPYTEKLLSIIGSDFEGGFHSRGKSILDRLPFKALNFNNNEHNKIYEEVVNNSRRIYKINSELIDGKLTKSKKAVLEDEKFYLIKNIEELITKVYSI</sequence>
<dbReference type="EMBL" id="JABAGV010000007">
    <property type="protein sequence ID" value="MBC2473917.1"/>
    <property type="molecule type" value="Genomic_DNA"/>
</dbReference>
<feature type="domain" description="Restriction endonuclease type I HsdR N-terminal" evidence="6">
    <location>
        <begin position="67"/>
        <end position="135"/>
    </location>
</feature>
<comment type="catalytic activity">
    <reaction evidence="5">
        <text>a 2'-deoxyadenosine in DNA + S-adenosyl-L-methionine = an N(6)-methyl-2'-deoxyadenosine in DNA + S-adenosyl-L-homocysteine + H(+)</text>
        <dbReference type="Rhea" id="RHEA:15197"/>
        <dbReference type="Rhea" id="RHEA-COMP:12418"/>
        <dbReference type="Rhea" id="RHEA-COMP:12419"/>
        <dbReference type="ChEBI" id="CHEBI:15378"/>
        <dbReference type="ChEBI" id="CHEBI:57856"/>
        <dbReference type="ChEBI" id="CHEBI:59789"/>
        <dbReference type="ChEBI" id="CHEBI:90615"/>
        <dbReference type="ChEBI" id="CHEBI:90616"/>
        <dbReference type="EC" id="2.1.1.72"/>
    </reaction>
</comment>
<dbReference type="Pfam" id="PF04313">
    <property type="entry name" value="HSDR_N"/>
    <property type="match status" value="1"/>
</dbReference>
<keyword evidence="8" id="KW-0378">Hydrolase</keyword>
<reference evidence="8" key="2">
    <citation type="journal article" date="2022" name="Nat. Biotechnol.">
        <title>Carbon-negative production of acetone and isopropanol by gas fermentation at industrial pilot scale.</title>
        <authorList>
            <person name="Liew F.E."/>
            <person name="Nogle R."/>
            <person name="Abdalla T."/>
            <person name="Rasor B.J."/>
            <person name="Canter C."/>
            <person name="Jensen R.O."/>
            <person name="Wang L."/>
            <person name="Strutz J."/>
            <person name="Chirania P."/>
            <person name="De Tissera S."/>
            <person name="Mueller A.P."/>
            <person name="Ruan Z."/>
            <person name="Gao A."/>
            <person name="Tran L."/>
            <person name="Engle N.L."/>
            <person name="Bromley J.C."/>
            <person name="Daniell J."/>
            <person name="Conrado R."/>
            <person name="Tschaplinski T.J."/>
            <person name="Giannone R.J."/>
            <person name="Hettich R.L."/>
            <person name="Karim A.S."/>
            <person name="Simpson S.D."/>
            <person name="Brown S.D."/>
            <person name="Leang C."/>
            <person name="Jewett M.C."/>
            <person name="Kopke M."/>
        </authorList>
    </citation>
    <scope>NUCLEOTIDE SEQUENCE</scope>
    <source>
        <strain evidence="8">DJ015</strain>
    </source>
</reference>
<gene>
    <name evidence="8" type="ORF">HGI39_04170</name>
</gene>
<dbReference type="AlphaFoldDB" id="A0AAW3W593"/>
<dbReference type="RefSeq" id="WP_171779930.1">
    <property type="nucleotide sequence ID" value="NZ_JABAGV010000007.1"/>
</dbReference>